<evidence type="ECO:0000259" key="8">
    <source>
        <dbReference type="Pfam" id="PF02687"/>
    </source>
</evidence>
<dbReference type="InterPro" id="IPR003838">
    <property type="entry name" value="ABC3_permease_C"/>
</dbReference>
<dbReference type="InterPro" id="IPR025857">
    <property type="entry name" value="MacB_PCD"/>
</dbReference>
<evidence type="ECO:0000256" key="7">
    <source>
        <dbReference type="SAM" id="Phobius"/>
    </source>
</evidence>
<dbReference type="AlphaFoldDB" id="A0A367ZNE6"/>
<proteinExistence type="inferred from homology"/>
<keyword evidence="3 7" id="KW-0812">Transmembrane</keyword>
<feature type="domain" description="MacB-like periplasmic core" evidence="9">
    <location>
        <begin position="44"/>
        <end position="267"/>
    </location>
</feature>
<evidence type="ECO:0000256" key="3">
    <source>
        <dbReference type="ARBA" id="ARBA00022692"/>
    </source>
</evidence>
<feature type="transmembrane region" description="Helical" evidence="7">
    <location>
        <begin position="387"/>
        <end position="411"/>
    </location>
</feature>
<keyword evidence="10" id="KW-0067">ATP-binding</keyword>
<evidence type="ECO:0000256" key="2">
    <source>
        <dbReference type="ARBA" id="ARBA00022475"/>
    </source>
</evidence>
<evidence type="ECO:0000313" key="10">
    <source>
        <dbReference type="EMBL" id="RCK79648.1"/>
    </source>
</evidence>
<keyword evidence="5 7" id="KW-0472">Membrane</keyword>
<comment type="subcellular location">
    <subcellularLocation>
        <location evidence="1">Cell membrane</location>
        <topology evidence="1">Multi-pass membrane protein</topology>
    </subcellularLocation>
</comment>
<dbReference type="Pfam" id="PF02687">
    <property type="entry name" value="FtsX"/>
    <property type="match status" value="1"/>
</dbReference>
<dbReference type="InterPro" id="IPR050250">
    <property type="entry name" value="Macrolide_Exporter_MacB"/>
</dbReference>
<feature type="transmembrane region" description="Helical" evidence="7">
    <location>
        <begin position="349"/>
        <end position="375"/>
    </location>
</feature>
<comment type="similarity">
    <text evidence="6">Belongs to the ABC-4 integral membrane protein family.</text>
</comment>
<keyword evidence="4 7" id="KW-1133">Transmembrane helix</keyword>
<feature type="domain" description="ABC3 transporter permease C-terminal" evidence="8">
    <location>
        <begin position="308"/>
        <end position="421"/>
    </location>
</feature>
<dbReference type="GO" id="GO:0005886">
    <property type="term" value="C:plasma membrane"/>
    <property type="evidence" value="ECO:0007669"/>
    <property type="project" value="UniProtKB-SubCell"/>
</dbReference>
<evidence type="ECO:0000256" key="5">
    <source>
        <dbReference type="ARBA" id="ARBA00023136"/>
    </source>
</evidence>
<reference evidence="10 11" key="1">
    <citation type="submission" date="2018-05" db="EMBL/GenBank/DDBJ databases">
        <title>A metagenomic window into the 2 km-deep terrestrial subsurface aquifer revealed taxonomically and functionally diverse microbial community comprising novel uncultured bacterial lineages.</title>
        <authorList>
            <person name="Kadnikov V.V."/>
            <person name="Mardanov A.V."/>
            <person name="Beletsky A.V."/>
            <person name="Banks D."/>
            <person name="Pimenov N.V."/>
            <person name="Frank Y.A."/>
            <person name="Karnachuk O.V."/>
            <person name="Ravin N.V."/>
        </authorList>
    </citation>
    <scope>NUCLEOTIDE SEQUENCE [LARGE SCALE GENOMIC DNA]</scope>
    <source>
        <strain evidence="10">BY5</strain>
    </source>
</reference>
<keyword evidence="10" id="KW-0547">Nucleotide-binding</keyword>
<protein>
    <submittedName>
        <fullName evidence="10">Macrolide export ATP-binding/permease protein MacB</fullName>
    </submittedName>
</protein>
<feature type="transmembrane region" description="Helical" evidence="7">
    <location>
        <begin position="304"/>
        <end position="329"/>
    </location>
</feature>
<comment type="caution">
    <text evidence="10">The sequence shown here is derived from an EMBL/GenBank/DDBJ whole genome shotgun (WGS) entry which is preliminary data.</text>
</comment>
<dbReference type="GO" id="GO:0005524">
    <property type="term" value="F:ATP binding"/>
    <property type="evidence" value="ECO:0007669"/>
    <property type="project" value="UniProtKB-KW"/>
</dbReference>
<organism evidence="10 11">
    <name type="scientific">Candidatus Ozemobacter sibiricus</name>
    <dbReference type="NCBI Taxonomy" id="2268124"/>
    <lineage>
        <taxon>Bacteria</taxon>
        <taxon>Candidatus Ozemobacteria</taxon>
        <taxon>Candidatus Ozemobacterales</taxon>
        <taxon>Candidatus Ozemobacteraceae</taxon>
        <taxon>Candidatus Ozemobacter</taxon>
    </lineage>
</organism>
<evidence type="ECO:0000256" key="1">
    <source>
        <dbReference type="ARBA" id="ARBA00004651"/>
    </source>
</evidence>
<evidence type="ECO:0000259" key="9">
    <source>
        <dbReference type="Pfam" id="PF12704"/>
    </source>
</evidence>
<evidence type="ECO:0000256" key="4">
    <source>
        <dbReference type="ARBA" id="ARBA00022989"/>
    </source>
</evidence>
<dbReference type="EMBL" id="QOQW01000011">
    <property type="protein sequence ID" value="RCK79648.1"/>
    <property type="molecule type" value="Genomic_DNA"/>
</dbReference>
<evidence type="ECO:0000313" key="11">
    <source>
        <dbReference type="Proteomes" id="UP000252355"/>
    </source>
</evidence>
<name>A0A367ZNE6_9BACT</name>
<dbReference type="Pfam" id="PF12704">
    <property type="entry name" value="MacB_PCD"/>
    <property type="match status" value="1"/>
</dbReference>
<feature type="transmembrane region" description="Helical" evidence="7">
    <location>
        <begin position="6"/>
        <end position="24"/>
    </location>
</feature>
<dbReference type="PANTHER" id="PTHR30572">
    <property type="entry name" value="MEMBRANE COMPONENT OF TRANSPORTER-RELATED"/>
    <property type="match status" value="1"/>
</dbReference>
<dbReference type="GO" id="GO:0022857">
    <property type="term" value="F:transmembrane transporter activity"/>
    <property type="evidence" value="ECO:0007669"/>
    <property type="project" value="TreeGrafter"/>
</dbReference>
<accession>A0A367ZNE6</accession>
<sequence>MEVIRLPFQVLAWIILGPLTGRGVDVWSVLRLAFVSLSRNKTRSFLTALGIIIGVGSVITMVGLGQGAYSSVQDSISKMGTNLIMVLPGSHSQGGARMGMGTTTTLNEADAIAVQTQCPAVALVSPVVRTTAQAVFASQNWTTSVMGVGADFLRIRNWELDQGRFFTPMELRNGAKVCVLGSTVAENLFGAVNPVGRMIRLKKLPFEVIGVLQSKGGSGLGQDQDDVILAPFPTVQRRMLGITFLHMLMVSATGDDTVDQAQEEIRAVLRRQHRLEEREDDDFSIRTQADIAAMAGSTLAIVNLLLGSIASVSLLVGGIGIMNIMLVSVTERTREIGIRMAIGAKSRDILTQFLVEAMSLSCVGGIIGIAGGIGLTHLISRFTEWPVFISLPVIAIAVGFSALVGIFFGLYPAWKAAHLDPIEALRFE</sequence>
<keyword evidence="2" id="KW-1003">Cell membrane</keyword>
<evidence type="ECO:0000256" key="6">
    <source>
        <dbReference type="ARBA" id="ARBA00038076"/>
    </source>
</evidence>
<dbReference type="Proteomes" id="UP000252355">
    <property type="component" value="Unassembled WGS sequence"/>
</dbReference>
<gene>
    <name evidence="10" type="ORF">OZSIB_4120</name>
</gene>
<dbReference type="PANTHER" id="PTHR30572:SF4">
    <property type="entry name" value="ABC TRANSPORTER PERMEASE YTRF"/>
    <property type="match status" value="1"/>
</dbReference>
<feature type="transmembrane region" description="Helical" evidence="7">
    <location>
        <begin position="45"/>
        <end position="69"/>
    </location>
</feature>